<feature type="transmembrane region" description="Helical" evidence="2">
    <location>
        <begin position="395"/>
        <end position="414"/>
    </location>
</feature>
<feature type="transmembrane region" description="Helical" evidence="2">
    <location>
        <begin position="275"/>
        <end position="296"/>
    </location>
</feature>
<dbReference type="SUPFAM" id="SSF103473">
    <property type="entry name" value="MFS general substrate transporter"/>
    <property type="match status" value="1"/>
</dbReference>
<evidence type="ECO:0000256" key="2">
    <source>
        <dbReference type="SAM" id="Phobius"/>
    </source>
</evidence>
<feature type="transmembrane region" description="Helical" evidence="2">
    <location>
        <begin position="151"/>
        <end position="172"/>
    </location>
</feature>
<dbReference type="PANTHER" id="PTHR23542:SF1">
    <property type="entry name" value="MAJOR FACILITATOR SUPERFAMILY (MFS) PROFILE DOMAIN-CONTAINING PROTEIN"/>
    <property type="match status" value="1"/>
</dbReference>
<organism evidence="3 4">
    <name type="scientific">Pseudonocardia alni</name>
    <name type="common">Amycolata alni</name>
    <dbReference type="NCBI Taxonomy" id="33907"/>
    <lineage>
        <taxon>Bacteria</taxon>
        <taxon>Bacillati</taxon>
        <taxon>Actinomycetota</taxon>
        <taxon>Actinomycetes</taxon>
        <taxon>Pseudonocardiales</taxon>
        <taxon>Pseudonocardiaceae</taxon>
        <taxon>Pseudonocardia</taxon>
    </lineage>
</organism>
<dbReference type="PANTHER" id="PTHR23542">
    <property type="match status" value="1"/>
</dbReference>
<keyword evidence="2" id="KW-0812">Transmembrane</keyword>
<name>A0AA44ZP02_PSEA5</name>
<gene>
    <name evidence="3" type="ORF">ATL51_2042</name>
</gene>
<sequence length="453" mass="45429">MSYRRFFRSTRPSFLALALIGRLPYAVVPLGTIVLLQASSGSFAFAGFAAGAQSIAIALGGLCVGAVARWVPPRRIGFWAALLNAASILLLVLVSRGAGPVIIVVAAVLVGLTQPQVGPLVRVHWSGQLRGGDTHLVRTAMSYEGAADEGSFVLGPALVGLLLLIPTVAWGFPQAGPLLGAAVLLVVAAAPLARHYADLSSEDATPEAGSSGPATGTSSAAAGPVPSSAAGRAGARLDWPSLVTLTVAMISVGVIFGVAQTGVTAYAAAQGTPQLAGLYFAELGIGSAIAGAACAWLPPGFSLALRRWLFPLALVLGMMLLFWGAVAGLLPVAIAVAGLAVGPYMVTLYALTEAQTPLPFMATAMAVLCAGGPIGTAAGQFGAGLLTDMLGATPAFVIAPIAAALGLAASLANVRTFNAARLRGEGVSSTELADGDTGAQVGADVRFRDGEVG</sequence>
<dbReference type="Proteomes" id="UP000232453">
    <property type="component" value="Unassembled WGS sequence"/>
</dbReference>
<feature type="transmembrane region" description="Helical" evidence="2">
    <location>
        <begin position="12"/>
        <end position="36"/>
    </location>
</feature>
<dbReference type="InterPro" id="IPR036259">
    <property type="entry name" value="MFS_trans_sf"/>
</dbReference>
<feature type="transmembrane region" description="Helical" evidence="2">
    <location>
        <begin position="242"/>
        <end position="269"/>
    </location>
</feature>
<keyword evidence="2" id="KW-1133">Transmembrane helix</keyword>
<dbReference type="AlphaFoldDB" id="A0AA44ZP02"/>
<feature type="transmembrane region" description="Helical" evidence="2">
    <location>
        <begin position="358"/>
        <end position="383"/>
    </location>
</feature>
<feature type="transmembrane region" description="Helical" evidence="2">
    <location>
        <begin position="308"/>
        <end position="326"/>
    </location>
</feature>
<evidence type="ECO:0008006" key="5">
    <source>
        <dbReference type="Google" id="ProtNLM"/>
    </source>
</evidence>
<feature type="compositionally biased region" description="Low complexity" evidence="1">
    <location>
        <begin position="208"/>
        <end position="227"/>
    </location>
</feature>
<protein>
    <recommendedName>
        <fullName evidence="5">MFS transporter</fullName>
    </recommendedName>
</protein>
<feature type="transmembrane region" description="Helical" evidence="2">
    <location>
        <begin position="42"/>
        <end position="64"/>
    </location>
</feature>
<evidence type="ECO:0000313" key="3">
    <source>
        <dbReference type="EMBL" id="PKB30382.1"/>
    </source>
</evidence>
<feature type="transmembrane region" description="Helical" evidence="2">
    <location>
        <begin position="332"/>
        <end position="351"/>
    </location>
</feature>
<dbReference type="EMBL" id="PHUJ01000003">
    <property type="protein sequence ID" value="PKB30382.1"/>
    <property type="molecule type" value="Genomic_DNA"/>
</dbReference>
<evidence type="ECO:0000313" key="4">
    <source>
        <dbReference type="Proteomes" id="UP000232453"/>
    </source>
</evidence>
<proteinExistence type="predicted"/>
<feature type="region of interest" description="Disordered" evidence="1">
    <location>
        <begin position="201"/>
        <end position="227"/>
    </location>
</feature>
<accession>A0AA44ZP02</accession>
<reference evidence="3 4" key="1">
    <citation type="submission" date="2017-11" db="EMBL/GenBank/DDBJ databases">
        <title>Sequencing the genomes of 1000 actinobacteria strains.</title>
        <authorList>
            <person name="Klenk H.-P."/>
        </authorList>
    </citation>
    <scope>NUCLEOTIDE SEQUENCE [LARGE SCALE GENOMIC DNA]</scope>
    <source>
        <strain evidence="3 4">DSM 44104</strain>
    </source>
</reference>
<dbReference type="Gene3D" id="1.20.1250.20">
    <property type="entry name" value="MFS general substrate transporter like domains"/>
    <property type="match status" value="1"/>
</dbReference>
<keyword evidence="2" id="KW-0472">Membrane</keyword>
<comment type="caution">
    <text evidence="3">The sequence shown here is derived from an EMBL/GenBank/DDBJ whole genome shotgun (WGS) entry which is preliminary data.</text>
</comment>
<evidence type="ECO:0000256" key="1">
    <source>
        <dbReference type="SAM" id="MobiDB-lite"/>
    </source>
</evidence>